<dbReference type="Proteomes" id="UP001331761">
    <property type="component" value="Unassembled WGS sequence"/>
</dbReference>
<feature type="non-terminal residue" evidence="1">
    <location>
        <position position="1"/>
    </location>
</feature>
<keyword evidence="2" id="KW-1185">Reference proteome</keyword>
<organism evidence="1 2">
    <name type="scientific">Trichostrongylus colubriformis</name>
    <name type="common">Black scour worm</name>
    <dbReference type="NCBI Taxonomy" id="6319"/>
    <lineage>
        <taxon>Eukaryota</taxon>
        <taxon>Metazoa</taxon>
        <taxon>Ecdysozoa</taxon>
        <taxon>Nematoda</taxon>
        <taxon>Chromadorea</taxon>
        <taxon>Rhabditida</taxon>
        <taxon>Rhabditina</taxon>
        <taxon>Rhabditomorpha</taxon>
        <taxon>Strongyloidea</taxon>
        <taxon>Trichostrongylidae</taxon>
        <taxon>Trichostrongylus</taxon>
    </lineage>
</organism>
<comment type="caution">
    <text evidence="1">The sequence shown here is derived from an EMBL/GenBank/DDBJ whole genome shotgun (WGS) entry which is preliminary data.</text>
</comment>
<name>A0AAN8FCV1_TRICO</name>
<reference evidence="1 2" key="1">
    <citation type="submission" date="2019-10" db="EMBL/GenBank/DDBJ databases">
        <title>Assembly and Annotation for the nematode Trichostrongylus colubriformis.</title>
        <authorList>
            <person name="Martin J."/>
        </authorList>
    </citation>
    <scope>NUCLEOTIDE SEQUENCE [LARGE SCALE GENOMIC DNA]</scope>
    <source>
        <strain evidence="1">G859</strain>
        <tissue evidence="1">Whole worm</tissue>
    </source>
</reference>
<evidence type="ECO:0000313" key="1">
    <source>
        <dbReference type="EMBL" id="KAK5969133.1"/>
    </source>
</evidence>
<proteinExistence type="predicted"/>
<dbReference type="AlphaFoldDB" id="A0AAN8FCV1"/>
<dbReference type="EMBL" id="WIXE01020560">
    <property type="protein sequence ID" value="KAK5969133.1"/>
    <property type="molecule type" value="Genomic_DNA"/>
</dbReference>
<evidence type="ECO:0000313" key="2">
    <source>
        <dbReference type="Proteomes" id="UP001331761"/>
    </source>
</evidence>
<protein>
    <submittedName>
        <fullName evidence="1">Uncharacterized protein</fullName>
    </submittedName>
</protein>
<accession>A0AAN8FCV1</accession>
<gene>
    <name evidence="1" type="ORF">GCK32_022633</name>
</gene>
<sequence>QNSNRCIFCFCGGNGFNSNFDHYVNVATTTDASYLICPGGICRTDH</sequence>